<name>A0A239I9V3_9NOCA</name>
<accession>A0A239I9V3</accession>
<keyword evidence="2" id="KW-1185">Reference proteome</keyword>
<gene>
    <name evidence="1" type="ORF">SAMN05421642_106291</name>
</gene>
<protein>
    <submittedName>
        <fullName evidence="1">Uncharacterized short protein YbdD, DUF466 family</fullName>
    </submittedName>
</protein>
<evidence type="ECO:0000313" key="2">
    <source>
        <dbReference type="Proteomes" id="UP000198327"/>
    </source>
</evidence>
<organism evidence="1 2">
    <name type="scientific">Rhodococcoides kyotonense</name>
    <dbReference type="NCBI Taxonomy" id="398843"/>
    <lineage>
        <taxon>Bacteria</taxon>
        <taxon>Bacillati</taxon>
        <taxon>Actinomycetota</taxon>
        <taxon>Actinomycetes</taxon>
        <taxon>Mycobacteriales</taxon>
        <taxon>Nocardiaceae</taxon>
        <taxon>Rhodococcoides</taxon>
    </lineage>
</organism>
<dbReference type="AlphaFoldDB" id="A0A239I9V3"/>
<proteinExistence type="predicted"/>
<reference evidence="2" key="1">
    <citation type="submission" date="2017-06" db="EMBL/GenBank/DDBJ databases">
        <authorList>
            <person name="Varghese N."/>
            <person name="Submissions S."/>
        </authorList>
    </citation>
    <scope>NUCLEOTIDE SEQUENCE [LARGE SCALE GENOMIC DNA]</scope>
    <source>
        <strain evidence="2">JCM 23211</strain>
    </source>
</reference>
<dbReference type="EMBL" id="FZOW01000006">
    <property type="protein sequence ID" value="SNS90182.1"/>
    <property type="molecule type" value="Genomic_DNA"/>
</dbReference>
<dbReference type="Pfam" id="PF04328">
    <property type="entry name" value="Sel_put"/>
    <property type="match status" value="1"/>
</dbReference>
<sequence length="56" mass="6813">MRGLWWWITSVMGDRDYERYLAHMRRVHPGEPVPSERQYWRERYAEADANPGARCC</sequence>
<evidence type="ECO:0000313" key="1">
    <source>
        <dbReference type="EMBL" id="SNS90182.1"/>
    </source>
</evidence>
<dbReference type="OrthoDB" id="3541280at2"/>
<dbReference type="RefSeq" id="WP_089246682.1">
    <property type="nucleotide sequence ID" value="NZ_FZOW01000006.1"/>
</dbReference>
<dbReference type="Proteomes" id="UP000198327">
    <property type="component" value="Unassembled WGS sequence"/>
</dbReference>
<dbReference type="InterPro" id="IPR007423">
    <property type="entry name" value="Sel_put"/>
</dbReference>